<gene>
    <name evidence="1" type="ORF">WA1_02335</name>
</gene>
<accession>A0A139XH63</accession>
<dbReference type="EMBL" id="ANNX02000012">
    <property type="protein sequence ID" value="KYC44003.1"/>
    <property type="molecule type" value="Genomic_DNA"/>
</dbReference>
<protein>
    <submittedName>
        <fullName evidence="1">Uncharacterized protein</fullName>
    </submittedName>
</protein>
<dbReference type="Proteomes" id="UP000076925">
    <property type="component" value="Unassembled WGS sequence"/>
</dbReference>
<proteinExistence type="predicted"/>
<comment type="caution">
    <text evidence="1">The sequence shown here is derived from an EMBL/GenBank/DDBJ whole genome shotgun (WGS) entry which is preliminary data.</text>
</comment>
<evidence type="ECO:0000313" key="2">
    <source>
        <dbReference type="Proteomes" id="UP000076925"/>
    </source>
</evidence>
<name>A0A139XH63_9CYAN</name>
<keyword evidence="2" id="KW-1185">Reference proteome</keyword>
<dbReference type="RefSeq" id="WP_017741292.1">
    <property type="nucleotide sequence ID" value="NZ_KQ976354.1"/>
</dbReference>
<reference evidence="1 2" key="1">
    <citation type="journal article" date="2013" name="Genome Biol. Evol.">
        <title>Genomes of Stigonematalean cyanobacteria (subsection V) and the evolution of oxygenic photosynthesis from prokaryotes to plastids.</title>
        <authorList>
            <person name="Dagan T."/>
            <person name="Roettger M."/>
            <person name="Stucken K."/>
            <person name="Landan G."/>
            <person name="Koch R."/>
            <person name="Major P."/>
            <person name="Gould S.B."/>
            <person name="Goremykin V.V."/>
            <person name="Rippka R."/>
            <person name="Tandeau de Marsac N."/>
            <person name="Gugger M."/>
            <person name="Lockhart P.J."/>
            <person name="Allen J.F."/>
            <person name="Brune I."/>
            <person name="Maus I."/>
            <person name="Puhler A."/>
            <person name="Martin W.F."/>
        </authorList>
    </citation>
    <scope>NUCLEOTIDE SEQUENCE [LARGE SCALE GENOMIC DNA]</scope>
    <source>
        <strain evidence="1 2">PCC 7110</strain>
    </source>
</reference>
<dbReference type="AlphaFoldDB" id="A0A139XH63"/>
<organism evidence="1 2">
    <name type="scientific">Scytonema hofmannii PCC 7110</name>
    <dbReference type="NCBI Taxonomy" id="128403"/>
    <lineage>
        <taxon>Bacteria</taxon>
        <taxon>Bacillati</taxon>
        <taxon>Cyanobacteriota</taxon>
        <taxon>Cyanophyceae</taxon>
        <taxon>Nostocales</taxon>
        <taxon>Scytonemataceae</taxon>
        <taxon>Scytonema</taxon>
    </lineage>
</organism>
<evidence type="ECO:0000313" key="1">
    <source>
        <dbReference type="EMBL" id="KYC44003.1"/>
    </source>
</evidence>
<sequence length="59" mass="6789">MVRKQSLPYRCDARTAFTKIYDKVELIFGCSSKALTAIAFNKNAQISNFYLRIDVIKNI</sequence>